<evidence type="ECO:0000313" key="3">
    <source>
        <dbReference type="EMBL" id="KAG7171683.1"/>
    </source>
</evidence>
<evidence type="ECO:0000313" key="4">
    <source>
        <dbReference type="Proteomes" id="UP000747542"/>
    </source>
</evidence>
<accession>A0A8J5N1Z7</accession>
<reference evidence="3" key="1">
    <citation type="journal article" date="2021" name="Sci. Adv.">
        <title>The American lobster genome reveals insights on longevity, neural, and immune adaptations.</title>
        <authorList>
            <person name="Polinski J.M."/>
            <person name="Zimin A.V."/>
            <person name="Clark K.F."/>
            <person name="Kohn A.B."/>
            <person name="Sadowski N."/>
            <person name="Timp W."/>
            <person name="Ptitsyn A."/>
            <person name="Khanna P."/>
            <person name="Romanova D.Y."/>
            <person name="Williams P."/>
            <person name="Greenwood S.J."/>
            <person name="Moroz L.L."/>
            <person name="Walt D.R."/>
            <person name="Bodnar A.G."/>
        </authorList>
    </citation>
    <scope>NUCLEOTIDE SEQUENCE</scope>
    <source>
        <strain evidence="3">GMGI-L3</strain>
    </source>
</reference>
<feature type="signal peptide" evidence="2">
    <location>
        <begin position="1"/>
        <end position="19"/>
    </location>
</feature>
<evidence type="ECO:0000256" key="1">
    <source>
        <dbReference type="SAM" id="MobiDB-lite"/>
    </source>
</evidence>
<comment type="caution">
    <text evidence="3">The sequence shown here is derived from an EMBL/GenBank/DDBJ whole genome shotgun (WGS) entry which is preliminary data.</text>
</comment>
<dbReference type="Proteomes" id="UP000747542">
    <property type="component" value="Unassembled WGS sequence"/>
</dbReference>
<organism evidence="3 4">
    <name type="scientific">Homarus americanus</name>
    <name type="common">American lobster</name>
    <dbReference type="NCBI Taxonomy" id="6706"/>
    <lineage>
        <taxon>Eukaryota</taxon>
        <taxon>Metazoa</taxon>
        <taxon>Ecdysozoa</taxon>
        <taxon>Arthropoda</taxon>
        <taxon>Crustacea</taxon>
        <taxon>Multicrustacea</taxon>
        <taxon>Malacostraca</taxon>
        <taxon>Eumalacostraca</taxon>
        <taxon>Eucarida</taxon>
        <taxon>Decapoda</taxon>
        <taxon>Pleocyemata</taxon>
        <taxon>Astacidea</taxon>
        <taxon>Nephropoidea</taxon>
        <taxon>Nephropidae</taxon>
        <taxon>Homarus</taxon>
    </lineage>
</organism>
<protein>
    <submittedName>
        <fullName evidence="3">Uncharacterized protein</fullName>
    </submittedName>
</protein>
<feature type="compositionally biased region" description="Basic residues" evidence="1">
    <location>
        <begin position="136"/>
        <end position="149"/>
    </location>
</feature>
<dbReference type="AlphaFoldDB" id="A0A8J5N1Z7"/>
<dbReference type="EMBL" id="JAHLQT010011989">
    <property type="protein sequence ID" value="KAG7171683.1"/>
    <property type="molecule type" value="Genomic_DNA"/>
</dbReference>
<evidence type="ECO:0000256" key="2">
    <source>
        <dbReference type="SAM" id="SignalP"/>
    </source>
</evidence>
<name>A0A8J5N1Z7_HOMAM</name>
<keyword evidence="2" id="KW-0732">Signal</keyword>
<gene>
    <name evidence="3" type="ORF">Hamer_G023098</name>
</gene>
<feature type="chain" id="PRO_5035268583" evidence="2">
    <location>
        <begin position="20"/>
        <end position="177"/>
    </location>
</feature>
<proteinExistence type="predicted"/>
<keyword evidence="4" id="KW-1185">Reference proteome</keyword>
<sequence length="177" mass="18684">MKLWVVLVSVALLGGTCRASYGCLLCTGDGGDSGAAAGGSTGHHPIDHYYGYGRGPYYNGGSHYGKGPYYNGGSHYDNGPYHNGGSHYGSGPYYNGPYIVRALGGLIRVDTDDDGGHYGHTHGGYHGHTHGGYHGHTHGGYHGHNHGGYHGHTQGGYHGHNHGGYHGHSHGGYYPYH</sequence>
<feature type="region of interest" description="Disordered" evidence="1">
    <location>
        <begin position="136"/>
        <end position="163"/>
    </location>
</feature>